<dbReference type="Gene3D" id="2.40.50.140">
    <property type="entry name" value="Nucleic acid-binding proteins"/>
    <property type="match status" value="1"/>
</dbReference>
<reference evidence="17" key="1">
    <citation type="submission" date="2018-06" db="EMBL/GenBank/DDBJ databases">
        <authorList>
            <person name="Zhirakovskaya E."/>
        </authorList>
    </citation>
    <scope>NUCLEOTIDE SEQUENCE</scope>
</reference>
<dbReference type="SUPFAM" id="SSF55681">
    <property type="entry name" value="Class II aaRS and biotin synthetases"/>
    <property type="match status" value="1"/>
</dbReference>
<dbReference type="SUPFAM" id="SSF50249">
    <property type="entry name" value="Nucleic acid-binding proteins"/>
    <property type="match status" value="1"/>
</dbReference>
<dbReference type="EMBL" id="UOFZ01000064">
    <property type="protein sequence ID" value="VAX12791.1"/>
    <property type="molecule type" value="Genomic_DNA"/>
</dbReference>
<evidence type="ECO:0000256" key="7">
    <source>
        <dbReference type="ARBA" id="ARBA00022598"/>
    </source>
</evidence>
<evidence type="ECO:0000256" key="12">
    <source>
        <dbReference type="ARBA" id="ARBA00022917"/>
    </source>
</evidence>
<dbReference type="InterPro" id="IPR045864">
    <property type="entry name" value="aa-tRNA-synth_II/BPL/LPL"/>
</dbReference>
<comment type="subcellular location">
    <subcellularLocation>
        <location evidence="2">Cytoplasm</location>
    </subcellularLocation>
</comment>
<dbReference type="GO" id="GO:0005524">
    <property type="term" value="F:ATP binding"/>
    <property type="evidence" value="ECO:0007669"/>
    <property type="project" value="UniProtKB-KW"/>
</dbReference>
<evidence type="ECO:0000256" key="2">
    <source>
        <dbReference type="ARBA" id="ARBA00004496"/>
    </source>
</evidence>
<evidence type="ECO:0000256" key="9">
    <source>
        <dbReference type="ARBA" id="ARBA00022741"/>
    </source>
</evidence>
<dbReference type="InterPro" id="IPR006195">
    <property type="entry name" value="aa-tRNA-synth_II"/>
</dbReference>
<evidence type="ECO:0000259" key="16">
    <source>
        <dbReference type="PROSITE" id="PS50862"/>
    </source>
</evidence>
<evidence type="ECO:0000256" key="8">
    <source>
        <dbReference type="ARBA" id="ARBA00022723"/>
    </source>
</evidence>
<dbReference type="InterPro" id="IPR018149">
    <property type="entry name" value="Lys-tRNA-synth_II_C"/>
</dbReference>
<comment type="similarity">
    <text evidence="3">Belongs to the class-II aminoacyl-tRNA synthetase family.</text>
</comment>
<evidence type="ECO:0000256" key="11">
    <source>
        <dbReference type="ARBA" id="ARBA00022842"/>
    </source>
</evidence>
<dbReference type="PANTHER" id="PTHR42918:SF15">
    <property type="entry name" value="LYSINE--TRNA LIGASE, CHLOROPLASTIC_MITOCHONDRIAL"/>
    <property type="match status" value="1"/>
</dbReference>
<keyword evidence="9" id="KW-0547">Nucleotide-binding</keyword>
<dbReference type="FunFam" id="3.30.930.10:FF:000001">
    <property type="entry name" value="Lysine--tRNA ligase"/>
    <property type="match status" value="1"/>
</dbReference>
<comment type="cofactor">
    <cofactor evidence="1">
        <name>Mg(2+)</name>
        <dbReference type="ChEBI" id="CHEBI:18420"/>
    </cofactor>
</comment>
<dbReference type="GO" id="GO:0046872">
    <property type="term" value="F:metal ion binding"/>
    <property type="evidence" value="ECO:0007669"/>
    <property type="project" value="UniProtKB-KW"/>
</dbReference>
<keyword evidence="7 17" id="KW-0436">Ligase</keyword>
<dbReference type="InterPro" id="IPR004365">
    <property type="entry name" value="NA-bd_OB_tRNA"/>
</dbReference>
<evidence type="ECO:0000256" key="10">
    <source>
        <dbReference type="ARBA" id="ARBA00022840"/>
    </source>
</evidence>
<dbReference type="Gene3D" id="3.30.930.10">
    <property type="entry name" value="Bira Bifunctional Protein, Domain 2"/>
    <property type="match status" value="1"/>
</dbReference>
<evidence type="ECO:0000256" key="15">
    <source>
        <dbReference type="SAM" id="Coils"/>
    </source>
</evidence>
<dbReference type="NCBIfam" id="TIGR00499">
    <property type="entry name" value="lysS_bact"/>
    <property type="match status" value="1"/>
</dbReference>
<dbReference type="AlphaFoldDB" id="A0A3B1BEH9"/>
<evidence type="ECO:0000256" key="14">
    <source>
        <dbReference type="ARBA" id="ARBA00048573"/>
    </source>
</evidence>
<dbReference type="PANTHER" id="PTHR42918">
    <property type="entry name" value="LYSYL-TRNA SYNTHETASE"/>
    <property type="match status" value="1"/>
</dbReference>
<evidence type="ECO:0000256" key="4">
    <source>
        <dbReference type="ARBA" id="ARBA00011738"/>
    </source>
</evidence>
<sequence length="505" mass="58075">MTDNKKQQPQAGIDENKLIAQRREKLAALRESGVAFPNDFRRNVMAGELHAEYDEKSKEELEELGIRVSIAGRMMLKRVMGKASFATVQDMSGRIQLYVTRDELPEGFYNEQFKKWDLGDIIGAEGQLMKTNKGELSVKVDNIRLLTKALRPLPEKFQGLSDQETRYRQRYLDLIMNEDSRNTFMIRSKIISHIREFLTNKNFLEVETPMMQVIPGGATARPFTTYHNALDMELYLRIAPELYLKRLVVGGFERVFEINRNFRNEGLSTRHNPEFTMIEFYEAYATYHDLMNTTEEMLRSIAGNVIGKTRIHYQGEEYDFGKPFTRMTVKESILHFNEDISEADLDDIEKARAIAEGLGIVLKDSYGLGKLQIEIFEKTVEHRLMDPTFITAYPTEVSPLARRNDDDPFVTDRFEFFVGGREIANGFSELNDAEDQAERFQNQVAEKEAGDDEAMFFDQDYVTALEHGMPPTAGEGIGIDRLVMLFTDSPSIRDVLLFPHMRPEA</sequence>
<keyword evidence="10" id="KW-0067">ATP-binding</keyword>
<keyword evidence="11" id="KW-0460">Magnesium</keyword>
<name>A0A3B1BEH9_9ZZZZ</name>
<evidence type="ECO:0000256" key="3">
    <source>
        <dbReference type="ARBA" id="ARBA00008226"/>
    </source>
</evidence>
<comment type="catalytic activity">
    <reaction evidence="14">
        <text>tRNA(Lys) + L-lysine + ATP = L-lysyl-tRNA(Lys) + AMP + diphosphate</text>
        <dbReference type="Rhea" id="RHEA:20792"/>
        <dbReference type="Rhea" id="RHEA-COMP:9696"/>
        <dbReference type="Rhea" id="RHEA-COMP:9697"/>
        <dbReference type="ChEBI" id="CHEBI:30616"/>
        <dbReference type="ChEBI" id="CHEBI:32551"/>
        <dbReference type="ChEBI" id="CHEBI:33019"/>
        <dbReference type="ChEBI" id="CHEBI:78442"/>
        <dbReference type="ChEBI" id="CHEBI:78529"/>
        <dbReference type="ChEBI" id="CHEBI:456215"/>
        <dbReference type="EC" id="6.1.1.6"/>
    </reaction>
</comment>
<dbReference type="PROSITE" id="PS50862">
    <property type="entry name" value="AA_TRNA_LIGASE_II"/>
    <property type="match status" value="1"/>
</dbReference>
<proteinExistence type="inferred from homology"/>
<dbReference type="GO" id="GO:0004824">
    <property type="term" value="F:lysine-tRNA ligase activity"/>
    <property type="evidence" value="ECO:0007669"/>
    <property type="project" value="UniProtKB-EC"/>
</dbReference>
<dbReference type="Pfam" id="PF00152">
    <property type="entry name" value="tRNA-synt_2"/>
    <property type="match status" value="1"/>
</dbReference>
<dbReference type="CDD" id="cd04322">
    <property type="entry name" value="LysRS_N"/>
    <property type="match status" value="1"/>
</dbReference>
<dbReference type="CDD" id="cd00775">
    <property type="entry name" value="LysRS_core"/>
    <property type="match status" value="1"/>
</dbReference>
<dbReference type="FunFam" id="2.40.50.140:FF:000024">
    <property type="entry name" value="Lysine--tRNA ligase"/>
    <property type="match status" value="1"/>
</dbReference>
<dbReference type="InterPro" id="IPR044136">
    <property type="entry name" value="Lys-tRNA-ligase_II_N"/>
</dbReference>
<feature type="domain" description="Aminoacyl-transfer RNA synthetases class-II family profile" evidence="16">
    <location>
        <begin position="184"/>
        <end position="503"/>
    </location>
</feature>
<dbReference type="NCBIfam" id="NF001756">
    <property type="entry name" value="PRK00484.1"/>
    <property type="match status" value="1"/>
</dbReference>
<organism evidence="17">
    <name type="scientific">hydrothermal vent metagenome</name>
    <dbReference type="NCBI Taxonomy" id="652676"/>
    <lineage>
        <taxon>unclassified sequences</taxon>
        <taxon>metagenomes</taxon>
        <taxon>ecological metagenomes</taxon>
    </lineage>
</organism>
<accession>A0A3B1BEH9</accession>
<keyword evidence="15" id="KW-0175">Coiled coil</keyword>
<dbReference type="HAMAP" id="MF_00252">
    <property type="entry name" value="Lys_tRNA_synth_class2"/>
    <property type="match status" value="1"/>
</dbReference>
<feature type="coiled-coil region" evidence="15">
    <location>
        <begin position="423"/>
        <end position="450"/>
    </location>
</feature>
<dbReference type="GO" id="GO:0000049">
    <property type="term" value="F:tRNA binding"/>
    <property type="evidence" value="ECO:0007669"/>
    <property type="project" value="TreeGrafter"/>
</dbReference>
<evidence type="ECO:0000256" key="6">
    <source>
        <dbReference type="ARBA" id="ARBA00022490"/>
    </source>
</evidence>
<evidence type="ECO:0000313" key="17">
    <source>
        <dbReference type="EMBL" id="VAX12791.1"/>
    </source>
</evidence>
<dbReference type="GO" id="GO:0006430">
    <property type="term" value="P:lysyl-tRNA aminoacylation"/>
    <property type="evidence" value="ECO:0007669"/>
    <property type="project" value="InterPro"/>
</dbReference>
<dbReference type="InterPro" id="IPR012340">
    <property type="entry name" value="NA-bd_OB-fold"/>
</dbReference>
<dbReference type="GO" id="GO:0005829">
    <property type="term" value="C:cytosol"/>
    <property type="evidence" value="ECO:0007669"/>
    <property type="project" value="TreeGrafter"/>
</dbReference>
<keyword evidence="6" id="KW-0963">Cytoplasm</keyword>
<keyword evidence="13 17" id="KW-0030">Aminoacyl-tRNA synthetase</keyword>
<gene>
    <name evidence="17" type="ORF">MNBD_GAMMA24-1781</name>
</gene>
<evidence type="ECO:0000256" key="5">
    <source>
        <dbReference type="ARBA" id="ARBA00013166"/>
    </source>
</evidence>
<comment type="subunit">
    <text evidence="4">Homodimer.</text>
</comment>
<evidence type="ECO:0000256" key="13">
    <source>
        <dbReference type="ARBA" id="ARBA00023146"/>
    </source>
</evidence>
<dbReference type="InterPro" id="IPR004364">
    <property type="entry name" value="Aa-tRNA-synt_II"/>
</dbReference>
<keyword evidence="8" id="KW-0479">Metal-binding</keyword>
<dbReference type="EC" id="6.1.1.6" evidence="5"/>
<dbReference type="PRINTS" id="PR00982">
    <property type="entry name" value="TRNASYNTHLYS"/>
</dbReference>
<dbReference type="Pfam" id="PF01336">
    <property type="entry name" value="tRNA_anti-codon"/>
    <property type="match status" value="1"/>
</dbReference>
<keyword evidence="12" id="KW-0648">Protein biosynthesis</keyword>
<evidence type="ECO:0000256" key="1">
    <source>
        <dbReference type="ARBA" id="ARBA00001946"/>
    </source>
</evidence>
<dbReference type="InterPro" id="IPR002313">
    <property type="entry name" value="Lys-tRNA-ligase_II"/>
</dbReference>
<protein>
    <recommendedName>
        <fullName evidence="5">lysine--tRNA ligase</fullName>
        <ecNumber evidence="5">6.1.1.6</ecNumber>
    </recommendedName>
</protein>